<evidence type="ECO:0000313" key="2">
    <source>
        <dbReference type="Proteomes" id="UP001165524"/>
    </source>
</evidence>
<organism evidence="1 2">
    <name type="scientific">Alcanivorax quisquiliarum</name>
    <dbReference type="NCBI Taxonomy" id="2933565"/>
    <lineage>
        <taxon>Bacteria</taxon>
        <taxon>Pseudomonadati</taxon>
        <taxon>Pseudomonadota</taxon>
        <taxon>Gammaproteobacteria</taxon>
        <taxon>Oceanospirillales</taxon>
        <taxon>Alcanivoracaceae</taxon>
        <taxon>Alcanivorax</taxon>
    </lineage>
</organism>
<reference evidence="1" key="1">
    <citation type="submission" date="2022-04" db="EMBL/GenBank/DDBJ databases">
        <title>Alcanivorax sp. CY1518 draft genome sequence.</title>
        <authorList>
            <person name="Zhao G."/>
            <person name="An M."/>
        </authorList>
    </citation>
    <scope>NUCLEOTIDE SEQUENCE</scope>
    <source>
        <strain evidence="1">CY1518</strain>
    </source>
</reference>
<dbReference type="Proteomes" id="UP001165524">
    <property type="component" value="Unassembled WGS sequence"/>
</dbReference>
<sequence length="212" mass="22374">MAAINYFKDGKQMKRNNVIAIALFSQIAFAHGAPIMYERTDLVTSAVEQGVLDIDGLSDTFSGTIAFQKQCISIPVNFTCEFSLSTRISDNGTEMAIKLSDLASSGPGWCSGITAFNPSIPWSGQIPYSELPTRNPPPAVGLYDSIPFSLYDVSFMTSCGSCAGTLGASYTNAGGGAINLSGSLPSLPGQPVGNCNLSGSLKSDSFAYELWH</sequence>
<accession>A0ABT0EAK2</accession>
<protein>
    <submittedName>
        <fullName evidence="1">Uncharacterized protein</fullName>
    </submittedName>
</protein>
<name>A0ABT0EAK2_9GAMM</name>
<dbReference type="EMBL" id="JALKII010000019">
    <property type="protein sequence ID" value="MCK0538873.1"/>
    <property type="molecule type" value="Genomic_DNA"/>
</dbReference>
<proteinExistence type="predicted"/>
<gene>
    <name evidence="1" type="ORF">MU846_14270</name>
</gene>
<evidence type="ECO:0000313" key="1">
    <source>
        <dbReference type="EMBL" id="MCK0538873.1"/>
    </source>
</evidence>
<keyword evidence="2" id="KW-1185">Reference proteome</keyword>
<comment type="caution">
    <text evidence="1">The sequence shown here is derived from an EMBL/GenBank/DDBJ whole genome shotgun (WGS) entry which is preliminary data.</text>
</comment>